<organism evidence="1 2">
    <name type="scientific">Melia azedarach</name>
    <name type="common">Chinaberry tree</name>
    <dbReference type="NCBI Taxonomy" id="155640"/>
    <lineage>
        <taxon>Eukaryota</taxon>
        <taxon>Viridiplantae</taxon>
        <taxon>Streptophyta</taxon>
        <taxon>Embryophyta</taxon>
        <taxon>Tracheophyta</taxon>
        <taxon>Spermatophyta</taxon>
        <taxon>Magnoliopsida</taxon>
        <taxon>eudicotyledons</taxon>
        <taxon>Gunneridae</taxon>
        <taxon>Pentapetalae</taxon>
        <taxon>rosids</taxon>
        <taxon>malvids</taxon>
        <taxon>Sapindales</taxon>
        <taxon>Meliaceae</taxon>
        <taxon>Melia</taxon>
    </lineage>
</organism>
<proteinExistence type="predicted"/>
<accession>A0ACC1YQD6</accession>
<gene>
    <name evidence="1" type="ORF">OWV82_004490</name>
</gene>
<sequence length="120" mass="13064">MTHRLTIIIEDIDTIQFLEVLHDHEGGAIQAVQGQAPGEAIHVAFLQDQRAQGGAILGVYLQGQGRVHPLEGYPSRETPVIFTLGALPGAEVQVPDHSRDLLPLGLLHRSCKMNFNVLSL</sequence>
<protein>
    <submittedName>
        <fullName evidence="1">Uncharacterized protein</fullName>
    </submittedName>
</protein>
<dbReference type="Proteomes" id="UP001164539">
    <property type="component" value="Chromosome 2"/>
</dbReference>
<evidence type="ECO:0000313" key="2">
    <source>
        <dbReference type="Proteomes" id="UP001164539"/>
    </source>
</evidence>
<reference evidence="1 2" key="1">
    <citation type="journal article" date="2023" name="Science">
        <title>Complex scaffold remodeling in plant triterpene biosynthesis.</title>
        <authorList>
            <person name="De La Pena R."/>
            <person name="Hodgson H."/>
            <person name="Liu J.C."/>
            <person name="Stephenson M.J."/>
            <person name="Martin A.C."/>
            <person name="Owen C."/>
            <person name="Harkess A."/>
            <person name="Leebens-Mack J."/>
            <person name="Jimenez L.E."/>
            <person name="Osbourn A."/>
            <person name="Sattely E.S."/>
        </authorList>
    </citation>
    <scope>NUCLEOTIDE SEQUENCE [LARGE SCALE GENOMIC DNA]</scope>
    <source>
        <strain evidence="2">cv. JPN11</strain>
        <tissue evidence="1">Leaf</tissue>
    </source>
</reference>
<dbReference type="EMBL" id="CM051395">
    <property type="protein sequence ID" value="KAJ4725652.1"/>
    <property type="molecule type" value="Genomic_DNA"/>
</dbReference>
<evidence type="ECO:0000313" key="1">
    <source>
        <dbReference type="EMBL" id="KAJ4725652.1"/>
    </source>
</evidence>
<comment type="caution">
    <text evidence="1">The sequence shown here is derived from an EMBL/GenBank/DDBJ whole genome shotgun (WGS) entry which is preliminary data.</text>
</comment>
<keyword evidence="2" id="KW-1185">Reference proteome</keyword>
<name>A0ACC1YQD6_MELAZ</name>